<feature type="domain" description="Antitoxin FitA-like ribbon-helix-helix" evidence="1">
    <location>
        <begin position="4"/>
        <end position="39"/>
    </location>
</feature>
<sequence length="78" mass="9117">MSKNITIRDVPEQARDRLAARAASAGQSLQSYLRARLIELADRPDRSDLLRQIHERKRANPIQLDAERIIELRDQDRR</sequence>
<dbReference type="SUPFAM" id="SSF47598">
    <property type="entry name" value="Ribbon-helix-helix"/>
    <property type="match status" value="1"/>
</dbReference>
<gene>
    <name evidence="2" type="ORF">WM2015_776</name>
</gene>
<dbReference type="AlphaFoldDB" id="A0A0K0XU47"/>
<dbReference type="Pfam" id="PF22513">
    <property type="entry name" value="FitA-like_RHH"/>
    <property type="match status" value="1"/>
</dbReference>
<keyword evidence="3" id="KW-1185">Reference proteome</keyword>
<organism evidence="2 3">
    <name type="scientific">Wenzhouxiangella marina</name>
    <dbReference type="NCBI Taxonomy" id="1579979"/>
    <lineage>
        <taxon>Bacteria</taxon>
        <taxon>Pseudomonadati</taxon>
        <taxon>Pseudomonadota</taxon>
        <taxon>Gammaproteobacteria</taxon>
        <taxon>Chromatiales</taxon>
        <taxon>Wenzhouxiangellaceae</taxon>
        <taxon>Wenzhouxiangella</taxon>
    </lineage>
</organism>
<dbReference type="InterPro" id="IPR053853">
    <property type="entry name" value="FitA-like_RHH"/>
</dbReference>
<accession>A0A0K0XU47</accession>
<evidence type="ECO:0000259" key="1">
    <source>
        <dbReference type="Pfam" id="PF22513"/>
    </source>
</evidence>
<protein>
    <recommendedName>
        <fullName evidence="1">Antitoxin FitA-like ribbon-helix-helix domain-containing protein</fullName>
    </recommendedName>
</protein>
<dbReference type="OrthoDB" id="7107936at2"/>
<dbReference type="InterPro" id="IPR010985">
    <property type="entry name" value="Ribbon_hlx_hlx"/>
</dbReference>
<dbReference type="KEGG" id="wma:WM2015_776"/>
<dbReference type="STRING" id="1579979.WM2015_776"/>
<dbReference type="Proteomes" id="UP000066624">
    <property type="component" value="Chromosome"/>
</dbReference>
<dbReference type="EMBL" id="CP012154">
    <property type="protein sequence ID" value="AKS41157.1"/>
    <property type="molecule type" value="Genomic_DNA"/>
</dbReference>
<evidence type="ECO:0000313" key="3">
    <source>
        <dbReference type="Proteomes" id="UP000066624"/>
    </source>
</evidence>
<evidence type="ECO:0000313" key="2">
    <source>
        <dbReference type="EMBL" id="AKS41157.1"/>
    </source>
</evidence>
<dbReference type="RefSeq" id="WP_049724814.1">
    <property type="nucleotide sequence ID" value="NZ_CP012154.1"/>
</dbReference>
<name>A0A0K0XU47_9GAMM</name>
<dbReference type="GO" id="GO:0006355">
    <property type="term" value="P:regulation of DNA-templated transcription"/>
    <property type="evidence" value="ECO:0007669"/>
    <property type="project" value="InterPro"/>
</dbReference>
<reference evidence="2 3" key="1">
    <citation type="submission" date="2015-07" db="EMBL/GenBank/DDBJ databases">
        <authorList>
            <person name="Noorani M."/>
        </authorList>
    </citation>
    <scope>NUCLEOTIDE SEQUENCE [LARGE SCALE GENOMIC DNA]</scope>
    <source>
        <strain evidence="2 3">KCTC 42284</strain>
    </source>
</reference>
<proteinExistence type="predicted"/>